<comment type="caution">
    <text evidence="7">The sequence shown here is derived from an EMBL/GenBank/DDBJ whole genome shotgun (WGS) entry which is preliminary data.</text>
</comment>
<comment type="subcellular location">
    <subcellularLocation>
        <location evidence="1">Cell membrane</location>
        <topology evidence="1">Multi-pass membrane protein</topology>
    </subcellularLocation>
</comment>
<keyword evidence="8" id="KW-1185">Reference proteome</keyword>
<evidence type="ECO:0000256" key="3">
    <source>
        <dbReference type="ARBA" id="ARBA00022692"/>
    </source>
</evidence>
<feature type="transmembrane region" description="Helical" evidence="6">
    <location>
        <begin position="341"/>
        <end position="361"/>
    </location>
</feature>
<evidence type="ECO:0000313" key="8">
    <source>
        <dbReference type="Proteomes" id="UP001161409"/>
    </source>
</evidence>
<feature type="transmembrane region" description="Helical" evidence="6">
    <location>
        <begin position="68"/>
        <end position="84"/>
    </location>
</feature>
<dbReference type="Pfam" id="PF03739">
    <property type="entry name" value="LptF_LptG"/>
    <property type="match status" value="1"/>
</dbReference>
<feature type="transmembrane region" description="Helical" evidence="6">
    <location>
        <begin position="15"/>
        <end position="36"/>
    </location>
</feature>
<protein>
    <submittedName>
        <fullName evidence="7">LPS export ABC transporter permease LptG</fullName>
    </submittedName>
</protein>
<dbReference type="PANTHER" id="PTHR33529:SF2">
    <property type="entry name" value="LIPOPOLYSACCHARIDE EXPORT SYSTEM PERMEASE PROTEIN LPTG"/>
    <property type="match status" value="1"/>
</dbReference>
<keyword evidence="2" id="KW-1003">Cell membrane</keyword>
<organism evidence="7 8">
    <name type="scientific">Sneathiella chinensis</name>
    <dbReference type="NCBI Taxonomy" id="349750"/>
    <lineage>
        <taxon>Bacteria</taxon>
        <taxon>Pseudomonadati</taxon>
        <taxon>Pseudomonadota</taxon>
        <taxon>Alphaproteobacteria</taxon>
        <taxon>Sneathiellales</taxon>
        <taxon>Sneathiellaceae</taxon>
        <taxon>Sneathiella</taxon>
    </lineage>
</organism>
<reference evidence="7" key="1">
    <citation type="journal article" date="2014" name="Int. J. Syst. Evol. Microbiol.">
        <title>Complete genome of a new Firmicutes species belonging to the dominant human colonic microbiota ('Ruminococcus bicirculans') reveals two chromosomes and a selective capacity to utilize plant glucans.</title>
        <authorList>
            <consortium name="NISC Comparative Sequencing Program"/>
            <person name="Wegmann U."/>
            <person name="Louis P."/>
            <person name="Goesmann A."/>
            <person name="Henrissat B."/>
            <person name="Duncan S.H."/>
            <person name="Flint H.J."/>
        </authorList>
    </citation>
    <scope>NUCLEOTIDE SEQUENCE</scope>
    <source>
        <strain evidence="7">NBRC 103408</strain>
    </source>
</reference>
<gene>
    <name evidence="7" type="ORF">GCM10007924_27880</name>
</gene>
<dbReference type="PANTHER" id="PTHR33529">
    <property type="entry name" value="SLR0882 PROTEIN-RELATED"/>
    <property type="match status" value="1"/>
</dbReference>
<accession>A0ABQ5U629</accession>
<dbReference type="InterPro" id="IPR030923">
    <property type="entry name" value="LptG"/>
</dbReference>
<feature type="transmembrane region" description="Helical" evidence="6">
    <location>
        <begin position="275"/>
        <end position="297"/>
    </location>
</feature>
<dbReference type="EMBL" id="BSNF01000008">
    <property type="protein sequence ID" value="GLQ07567.1"/>
    <property type="molecule type" value="Genomic_DNA"/>
</dbReference>
<evidence type="ECO:0000256" key="5">
    <source>
        <dbReference type="ARBA" id="ARBA00023136"/>
    </source>
</evidence>
<evidence type="ECO:0000313" key="7">
    <source>
        <dbReference type="EMBL" id="GLQ07567.1"/>
    </source>
</evidence>
<evidence type="ECO:0000256" key="1">
    <source>
        <dbReference type="ARBA" id="ARBA00004651"/>
    </source>
</evidence>
<dbReference type="NCBIfam" id="TIGR04408">
    <property type="entry name" value="LptG_lptG"/>
    <property type="match status" value="1"/>
</dbReference>
<dbReference type="RefSeq" id="WP_169561633.1">
    <property type="nucleotide sequence ID" value="NZ_BSNF01000008.1"/>
</dbReference>
<dbReference type="Proteomes" id="UP001161409">
    <property type="component" value="Unassembled WGS sequence"/>
</dbReference>
<sequence length="364" mass="40598">MRLSGNLSLYLGRQFLKNVGLICGILVSIIFLVDFIELLRRAGDKENITIGLVVQMTLMRLPDLTQKLLPFMALFGGMLTFFRLSKTSELTIIRAAGVSVWQFLLPSLVIAFLTGAFVLTVFNPLAATMEAHFEQLEAKYLEQRSNLLQLSSKDLWLRQVDPDGLSVIHARGALNQGIDLTEVIIFKYDRDEQFTSRIEADRARLRDGYWDLTDVLMTSPDQPGTVLDTMRLDTSLTVNQIQESFASPKTISFWELPQFINTLEEAGFSAVRHRLYWHSLLAAPVLLAAMVLVAATFSLRAQRQGRTGLLVMAGIATGFVFYFFTDIVYALGMSGGLPVQLAAWTPAATIALFGLSMMFHLEDG</sequence>
<feature type="transmembrane region" description="Helical" evidence="6">
    <location>
        <begin position="104"/>
        <end position="126"/>
    </location>
</feature>
<keyword evidence="4 6" id="KW-1133">Transmembrane helix</keyword>
<keyword evidence="3 6" id="KW-0812">Transmembrane</keyword>
<proteinExistence type="predicted"/>
<name>A0ABQ5U629_9PROT</name>
<evidence type="ECO:0000256" key="2">
    <source>
        <dbReference type="ARBA" id="ARBA00022475"/>
    </source>
</evidence>
<feature type="transmembrane region" description="Helical" evidence="6">
    <location>
        <begin position="309"/>
        <end position="329"/>
    </location>
</feature>
<keyword evidence="5 6" id="KW-0472">Membrane</keyword>
<reference evidence="7" key="2">
    <citation type="submission" date="2023-01" db="EMBL/GenBank/DDBJ databases">
        <title>Draft genome sequence of Sneathiella chinensis strain NBRC 103408.</title>
        <authorList>
            <person name="Sun Q."/>
            <person name="Mori K."/>
        </authorList>
    </citation>
    <scope>NUCLEOTIDE SEQUENCE</scope>
    <source>
        <strain evidence="7">NBRC 103408</strain>
    </source>
</reference>
<dbReference type="InterPro" id="IPR005495">
    <property type="entry name" value="LptG/LptF_permease"/>
</dbReference>
<evidence type="ECO:0000256" key="4">
    <source>
        <dbReference type="ARBA" id="ARBA00022989"/>
    </source>
</evidence>
<evidence type="ECO:0000256" key="6">
    <source>
        <dbReference type="SAM" id="Phobius"/>
    </source>
</evidence>